<gene>
    <name evidence="2" type="ORF">ACFPZN_34785</name>
</gene>
<sequence length="444" mass="47481">MGKRRTVRVGCGSAYDGDRLDWSVDLARSGLVSYLGFDCLAEATMTFAQLRRVLDPSAGYAHNLEPVVRDFGGFVADGLKIVGNFGGSNTRAAVDTAVRLFREQGRRGVRVGGVHGDDIRDRAFGLDLELPDLGCRISQVKEPVVSVNVYSGAAEVMELLDRGADFVIGGRTADPSLYVAPICHELGWDLTDLQRVAEATTVGHLLECGILVSGGRLANAPHQLPADAVRIGMPYAEVGDDRIVISKTPESGGVVDERTVKLQLGYEIQDPANYLTPDVTLDVSRTAVAVVGENRVEVTGMTGKARPETLKVLVGLDLGWKVGAEMSFGGPGCLERAEYAKELLAARCAEFSAGIVDSRADLIGVDSLFGDRVAAGYPAEVRLRFAARCPDEDVARAYMFEAKHLSFSLAGATASTPSIERFIGVTRAYVPRSAVSLETELVTV</sequence>
<evidence type="ECO:0000313" key="2">
    <source>
        <dbReference type="EMBL" id="MFC5750812.1"/>
    </source>
</evidence>
<dbReference type="EMBL" id="JBHSON010000059">
    <property type="protein sequence ID" value="MFC5750812.1"/>
    <property type="molecule type" value="Genomic_DNA"/>
</dbReference>
<proteinExistence type="predicted"/>
<dbReference type="PANTHER" id="PTHR47472">
    <property type="entry name" value="PROPIONYL-COA CARBOXYLASE"/>
    <property type="match status" value="1"/>
</dbReference>
<accession>A0ABW1A850</accession>
<reference evidence="3" key="1">
    <citation type="journal article" date="2019" name="Int. J. Syst. Evol. Microbiol.">
        <title>The Global Catalogue of Microorganisms (GCM) 10K type strain sequencing project: providing services to taxonomists for standard genome sequencing and annotation.</title>
        <authorList>
            <consortium name="The Broad Institute Genomics Platform"/>
            <consortium name="The Broad Institute Genome Sequencing Center for Infectious Disease"/>
            <person name="Wu L."/>
            <person name="Ma J."/>
        </authorList>
    </citation>
    <scope>NUCLEOTIDE SEQUENCE [LARGE SCALE GENOMIC DNA]</scope>
    <source>
        <strain evidence="3">KCTC 42087</strain>
    </source>
</reference>
<name>A0ABW1A850_9ACTN</name>
<dbReference type="RefSeq" id="WP_378286578.1">
    <property type="nucleotide sequence ID" value="NZ_JBHSON010000059.1"/>
</dbReference>
<dbReference type="Proteomes" id="UP001596074">
    <property type="component" value="Unassembled WGS sequence"/>
</dbReference>
<comment type="caution">
    <text evidence="2">The sequence shown here is derived from an EMBL/GenBank/DDBJ whole genome shotgun (WGS) entry which is preliminary data.</text>
</comment>
<organism evidence="2 3">
    <name type="scientific">Actinomadura rugatobispora</name>
    <dbReference type="NCBI Taxonomy" id="1994"/>
    <lineage>
        <taxon>Bacteria</taxon>
        <taxon>Bacillati</taxon>
        <taxon>Actinomycetota</taxon>
        <taxon>Actinomycetes</taxon>
        <taxon>Streptosporangiales</taxon>
        <taxon>Thermomonosporaceae</taxon>
        <taxon>Actinomadura</taxon>
    </lineage>
</organism>
<keyword evidence="3" id="KW-1185">Reference proteome</keyword>
<dbReference type="PANTHER" id="PTHR47472:SF1">
    <property type="entry name" value="DUF1446-DOMAIN-CONTAINING PROTEIN"/>
    <property type="match status" value="1"/>
</dbReference>
<evidence type="ECO:0000313" key="3">
    <source>
        <dbReference type="Proteomes" id="UP001596074"/>
    </source>
</evidence>
<feature type="domain" description="Acyclic terpene utilisation N-terminal" evidence="1">
    <location>
        <begin position="7"/>
        <end position="438"/>
    </location>
</feature>
<evidence type="ECO:0000259" key="1">
    <source>
        <dbReference type="Pfam" id="PF07287"/>
    </source>
</evidence>
<dbReference type="Pfam" id="PF07287">
    <property type="entry name" value="AtuA"/>
    <property type="match status" value="1"/>
</dbReference>
<protein>
    <submittedName>
        <fullName evidence="2">Acyclic terpene utilization AtuA family protein</fullName>
    </submittedName>
</protein>
<dbReference type="InterPro" id="IPR010839">
    <property type="entry name" value="AtuA_N"/>
</dbReference>